<dbReference type="InterPro" id="IPR005225">
    <property type="entry name" value="Small_GTP-bd"/>
</dbReference>
<dbReference type="OrthoDB" id="8954335at2759"/>
<evidence type="ECO:0000256" key="4">
    <source>
        <dbReference type="PROSITE-ProRule" id="PRU01050"/>
    </source>
</evidence>
<feature type="region of interest" description="G4" evidence="4">
    <location>
        <begin position="230"/>
        <end position="233"/>
    </location>
</feature>
<dbReference type="GO" id="GO:0005525">
    <property type="term" value="F:GTP binding"/>
    <property type="evidence" value="ECO:0007669"/>
    <property type="project" value="UniProtKB-UniRule"/>
</dbReference>
<organism evidence="6 7">
    <name type="scientific">Halteria grandinella</name>
    <dbReference type="NCBI Taxonomy" id="5974"/>
    <lineage>
        <taxon>Eukaryota</taxon>
        <taxon>Sar</taxon>
        <taxon>Alveolata</taxon>
        <taxon>Ciliophora</taxon>
        <taxon>Intramacronucleata</taxon>
        <taxon>Spirotrichea</taxon>
        <taxon>Stichotrichia</taxon>
        <taxon>Sporadotrichida</taxon>
        <taxon>Halteriidae</taxon>
        <taxon>Halteria</taxon>
    </lineage>
</organism>
<proteinExistence type="inferred from homology"/>
<dbReference type="NCBIfam" id="TIGR00231">
    <property type="entry name" value="small_GTP"/>
    <property type="match status" value="1"/>
</dbReference>
<dbReference type="HAMAP" id="MF_00367">
    <property type="entry name" value="GTPase_Era"/>
    <property type="match status" value="1"/>
</dbReference>
<feature type="domain" description="Era-type G" evidence="5">
    <location>
        <begin position="70"/>
        <end position="281"/>
    </location>
</feature>
<feature type="region of interest" description="G3" evidence="4">
    <location>
        <begin position="127"/>
        <end position="130"/>
    </location>
</feature>
<dbReference type="Gene3D" id="3.30.300.20">
    <property type="match status" value="1"/>
</dbReference>
<accession>A0A8J8NDP9</accession>
<dbReference type="EMBL" id="RRYP01019875">
    <property type="protein sequence ID" value="TNV73111.1"/>
    <property type="molecule type" value="Genomic_DNA"/>
</dbReference>
<dbReference type="Gene3D" id="3.40.50.300">
    <property type="entry name" value="P-loop containing nucleotide triphosphate hydrolases"/>
    <property type="match status" value="1"/>
</dbReference>
<dbReference type="InterPro" id="IPR015946">
    <property type="entry name" value="KH_dom-like_a/b"/>
</dbReference>
<evidence type="ECO:0000259" key="5">
    <source>
        <dbReference type="PROSITE" id="PS51713"/>
    </source>
</evidence>
<dbReference type="PANTHER" id="PTHR42698:SF1">
    <property type="entry name" value="GTPASE ERA, MITOCHONDRIAL"/>
    <property type="match status" value="1"/>
</dbReference>
<dbReference type="CDD" id="cd04163">
    <property type="entry name" value="Era"/>
    <property type="match status" value="1"/>
</dbReference>
<dbReference type="Pfam" id="PF01926">
    <property type="entry name" value="MMR_HSR1"/>
    <property type="match status" value="1"/>
</dbReference>
<feature type="region of interest" description="G2" evidence="4">
    <location>
        <begin position="104"/>
        <end position="108"/>
    </location>
</feature>
<feature type="region of interest" description="G5" evidence="4">
    <location>
        <begin position="260"/>
        <end position="262"/>
    </location>
</feature>
<dbReference type="GO" id="GO:0019843">
    <property type="term" value="F:rRNA binding"/>
    <property type="evidence" value="ECO:0007669"/>
    <property type="project" value="TreeGrafter"/>
</dbReference>
<keyword evidence="3 4" id="KW-0342">GTP-binding</keyword>
<dbReference type="PROSITE" id="PS51713">
    <property type="entry name" value="G_ERA"/>
    <property type="match status" value="1"/>
</dbReference>
<protein>
    <recommendedName>
        <fullName evidence="5">Era-type G domain-containing protein</fullName>
    </recommendedName>
</protein>
<reference evidence="6" key="1">
    <citation type="submission" date="2019-06" db="EMBL/GenBank/DDBJ databases">
        <authorList>
            <person name="Zheng W."/>
        </authorList>
    </citation>
    <scope>NUCLEOTIDE SEQUENCE</scope>
    <source>
        <strain evidence="6">QDHG01</strain>
    </source>
</reference>
<feature type="region of interest" description="G1" evidence="4">
    <location>
        <begin position="78"/>
        <end position="85"/>
    </location>
</feature>
<dbReference type="Proteomes" id="UP000785679">
    <property type="component" value="Unassembled WGS sequence"/>
</dbReference>
<dbReference type="SUPFAM" id="SSF52540">
    <property type="entry name" value="P-loop containing nucleoside triphosphate hydrolases"/>
    <property type="match status" value="1"/>
</dbReference>
<dbReference type="InterPro" id="IPR027417">
    <property type="entry name" value="P-loop_NTPase"/>
</dbReference>
<dbReference type="PRINTS" id="PR00326">
    <property type="entry name" value="GTP1OBG"/>
</dbReference>
<evidence type="ECO:0000256" key="3">
    <source>
        <dbReference type="ARBA" id="ARBA00023134"/>
    </source>
</evidence>
<evidence type="ECO:0000256" key="1">
    <source>
        <dbReference type="ARBA" id="ARBA00007921"/>
    </source>
</evidence>
<evidence type="ECO:0000313" key="6">
    <source>
        <dbReference type="EMBL" id="TNV73111.1"/>
    </source>
</evidence>
<dbReference type="CDD" id="cd22534">
    <property type="entry name" value="KH-II_Era"/>
    <property type="match status" value="1"/>
</dbReference>
<dbReference type="InterPro" id="IPR009019">
    <property type="entry name" value="KH_sf_prok-type"/>
</dbReference>
<evidence type="ECO:0000256" key="2">
    <source>
        <dbReference type="ARBA" id="ARBA00022741"/>
    </source>
</evidence>
<evidence type="ECO:0000313" key="7">
    <source>
        <dbReference type="Proteomes" id="UP000785679"/>
    </source>
</evidence>
<dbReference type="GO" id="GO:0043024">
    <property type="term" value="F:ribosomal small subunit binding"/>
    <property type="evidence" value="ECO:0007669"/>
    <property type="project" value="TreeGrafter"/>
</dbReference>
<dbReference type="GO" id="GO:0000028">
    <property type="term" value="P:ribosomal small subunit assembly"/>
    <property type="evidence" value="ECO:0007669"/>
    <property type="project" value="TreeGrafter"/>
</dbReference>
<name>A0A8J8NDP9_HALGN</name>
<dbReference type="InterPro" id="IPR030388">
    <property type="entry name" value="G_ERA_dom"/>
</dbReference>
<comment type="caution">
    <text evidence="6">The sequence shown here is derived from an EMBL/GenBank/DDBJ whole genome shotgun (WGS) entry which is preliminary data.</text>
</comment>
<gene>
    <name evidence="6" type="ORF">FGO68_gene10773</name>
</gene>
<comment type="similarity">
    <text evidence="1 4">Belongs to the TRAFAC class TrmE-Era-EngA-EngB-Septin-like GTPase superfamily. Era GTPase family.</text>
</comment>
<keyword evidence="2 4" id="KW-0547">Nucleotide-binding</keyword>
<dbReference type="InterPro" id="IPR006073">
    <property type="entry name" value="GTP-bd"/>
</dbReference>
<dbReference type="InterPro" id="IPR005662">
    <property type="entry name" value="GTPase_Era-like"/>
</dbReference>
<dbReference type="PANTHER" id="PTHR42698">
    <property type="entry name" value="GTPASE ERA"/>
    <property type="match status" value="1"/>
</dbReference>
<dbReference type="SUPFAM" id="SSF54814">
    <property type="entry name" value="Prokaryotic type KH domain (KH-domain type II)"/>
    <property type="match status" value="1"/>
</dbReference>
<keyword evidence="7" id="KW-1185">Reference proteome</keyword>
<sequence>MNTNYLELNKPTASSLELKPIQHPLNLHSEDTSIISYKVPPKALTPYYEIPNEALSPLSIKKFDQPLDAKHLDICILGAPNAGKSSLLNHITQRNISAVSNKQNTTDDAIVGIYTDMDSKAQLCLIDTPGVTKANNSLRSTLLISKAWDKIQDSDMVMFVVDSVKKVDSQVKESILRLKRSSIEPGTQKMLDQMKDHSFSEEKFESGSYQLTEDEKKYMSSAIPQILVLNKVDLVSNKLKFRELQNELEDLGDFEKIFHVSAQTGFGMDTLRSYLLSRAKPRPWSYHPEIKSTQSEVDKAEEAMKQAIFEKFFEELPYQIGIKVTGWTPKLNGELRVDIALDVRNKVQVGMVLGEKGRILKEVRERACQILTEKIQRPVVMNVEVKQRRNRIEHQNMFDSYDKVAYKKPESIEEMNKRQKIIEGPKV</sequence>
<dbReference type="AlphaFoldDB" id="A0A8J8NDP9"/>